<evidence type="ECO:0000313" key="2">
    <source>
        <dbReference type="Proteomes" id="UP000452235"/>
    </source>
</evidence>
<dbReference type="Proteomes" id="UP000452235">
    <property type="component" value="Unassembled WGS sequence"/>
</dbReference>
<sequence length="240" mass="26706">MPLYSPPPIPVTTANQLATPQSLLETNRGFSPVANRAWVAGSNGAGHRISNTESPTTLDSDSLSLRYQYVLDHVRRAGFESFDAMVSGYYTSSFSKNSTAECAQKVSRAKRLRSVLQSLHKHSREWTRWEARGFQEQVVEAAEDIYVAELDRVQRDSGLSMHGTMGKGQSLGELQRLYQNKLTAYPKAPNLWALFTELAGASSPQTEDATVLALTLLHSMKTNPESDIRETIIDLLDRLF</sequence>
<name>A0A5M3Z3D4_ASPTE</name>
<dbReference type="EMBL" id="BLJY01000001">
    <property type="protein sequence ID" value="GFF12040.1"/>
    <property type="molecule type" value="Genomic_DNA"/>
</dbReference>
<protein>
    <submittedName>
        <fullName evidence="1">Uncharacterized protein</fullName>
    </submittedName>
</protein>
<organism evidence="1 2">
    <name type="scientific">Aspergillus terreus</name>
    <dbReference type="NCBI Taxonomy" id="33178"/>
    <lineage>
        <taxon>Eukaryota</taxon>
        <taxon>Fungi</taxon>
        <taxon>Dikarya</taxon>
        <taxon>Ascomycota</taxon>
        <taxon>Pezizomycotina</taxon>
        <taxon>Eurotiomycetes</taxon>
        <taxon>Eurotiomycetidae</taxon>
        <taxon>Eurotiales</taxon>
        <taxon>Aspergillaceae</taxon>
        <taxon>Aspergillus</taxon>
        <taxon>Aspergillus subgen. Circumdati</taxon>
    </lineage>
</organism>
<dbReference type="AlphaFoldDB" id="A0A5M3Z3D4"/>
<dbReference type="OrthoDB" id="4435769at2759"/>
<proteinExistence type="predicted"/>
<gene>
    <name evidence="1" type="ORF">ATEIFO6365_0001026300</name>
</gene>
<keyword evidence="2" id="KW-1185">Reference proteome</keyword>
<evidence type="ECO:0000313" key="1">
    <source>
        <dbReference type="EMBL" id="GFF12040.1"/>
    </source>
</evidence>
<accession>A0A5M3Z3D4</accession>
<reference evidence="1 2" key="1">
    <citation type="submission" date="2020-01" db="EMBL/GenBank/DDBJ databases">
        <title>Aspergillus terreus IFO 6365 whole genome shotgun sequence.</title>
        <authorList>
            <person name="Kanamasa S."/>
            <person name="Takahashi H."/>
        </authorList>
    </citation>
    <scope>NUCLEOTIDE SEQUENCE [LARGE SCALE GENOMIC DNA]</scope>
    <source>
        <strain evidence="1 2">IFO 6365</strain>
    </source>
</reference>
<dbReference type="VEuPathDB" id="FungiDB:ATEG_08173"/>
<comment type="caution">
    <text evidence="1">The sequence shown here is derived from an EMBL/GenBank/DDBJ whole genome shotgun (WGS) entry which is preliminary data.</text>
</comment>